<accession>A0A1G1YRY1</accession>
<dbReference type="Proteomes" id="UP000178122">
    <property type="component" value="Unassembled WGS sequence"/>
</dbReference>
<gene>
    <name evidence="2" type="ORF">A2912_00490</name>
</gene>
<dbReference type="SUPFAM" id="SSF56112">
    <property type="entry name" value="Protein kinase-like (PK-like)"/>
    <property type="match status" value="1"/>
</dbReference>
<name>A0A1G1YRY1_9BACT</name>
<sequence>MERAPEKKEIREWLLRVNPLGLFASDEDLAIQDIDPKPWSGHFNFLISTGERKMVLRFKGPEWGTPGGVSEEFIVLSKVEPFAVGPKVFFHTDDFFGEPAVLMEYLSGVLATDMPTAEKTEILWQDIARFIVRINEIPFSEDSFPFREPMTDYEKHKKAWTERVRAIAGYSETRKYGEEITRMLPVLFKRLDDFTPLLQRMVEKHGASFIFESAHAGHLMKVSDGFRFLNWEQVSFGDPSFMLAVFLISIRGEPDFEHSKETMLRAYLSERPMGDFETVLLRRVWERNVSNAIYSLWTSVRQIQMTGQVFRDHAGAEEKILKLKKLIREIPE</sequence>
<feature type="domain" description="Aminoglycoside phosphotransferase" evidence="1">
    <location>
        <begin position="44"/>
        <end position="269"/>
    </location>
</feature>
<comment type="caution">
    <text evidence="2">The sequence shown here is derived from an EMBL/GenBank/DDBJ whole genome shotgun (WGS) entry which is preliminary data.</text>
</comment>
<evidence type="ECO:0000313" key="3">
    <source>
        <dbReference type="Proteomes" id="UP000178122"/>
    </source>
</evidence>
<organism evidence="2 3">
    <name type="scientific">Candidatus Buchananbacteria bacterium RIFCSPLOWO2_01_FULL_40_23b</name>
    <dbReference type="NCBI Taxonomy" id="1797544"/>
    <lineage>
        <taxon>Bacteria</taxon>
        <taxon>Candidatus Buchananiibacteriota</taxon>
    </lineage>
</organism>
<proteinExistence type="predicted"/>
<reference evidence="2 3" key="1">
    <citation type="journal article" date="2016" name="Nat. Commun.">
        <title>Thousands of microbial genomes shed light on interconnected biogeochemical processes in an aquifer system.</title>
        <authorList>
            <person name="Anantharaman K."/>
            <person name="Brown C.T."/>
            <person name="Hug L.A."/>
            <person name="Sharon I."/>
            <person name="Castelle C.J."/>
            <person name="Probst A.J."/>
            <person name="Thomas B.C."/>
            <person name="Singh A."/>
            <person name="Wilkins M.J."/>
            <person name="Karaoz U."/>
            <person name="Brodie E.L."/>
            <person name="Williams K.H."/>
            <person name="Hubbard S.S."/>
            <person name="Banfield J.F."/>
        </authorList>
    </citation>
    <scope>NUCLEOTIDE SEQUENCE [LARGE SCALE GENOMIC DNA]</scope>
</reference>
<protein>
    <recommendedName>
        <fullName evidence="1">Aminoglycoside phosphotransferase domain-containing protein</fullName>
    </recommendedName>
</protein>
<dbReference type="Pfam" id="PF01636">
    <property type="entry name" value="APH"/>
    <property type="match status" value="1"/>
</dbReference>
<dbReference type="EMBL" id="MHIN01000023">
    <property type="protein sequence ID" value="OGY55108.1"/>
    <property type="molecule type" value="Genomic_DNA"/>
</dbReference>
<dbReference type="AlphaFoldDB" id="A0A1G1YRY1"/>
<dbReference type="InterPro" id="IPR002575">
    <property type="entry name" value="Aminoglycoside_PTrfase"/>
</dbReference>
<dbReference type="InterPro" id="IPR011009">
    <property type="entry name" value="Kinase-like_dom_sf"/>
</dbReference>
<evidence type="ECO:0000259" key="1">
    <source>
        <dbReference type="Pfam" id="PF01636"/>
    </source>
</evidence>
<evidence type="ECO:0000313" key="2">
    <source>
        <dbReference type="EMBL" id="OGY55108.1"/>
    </source>
</evidence>